<evidence type="ECO:0000256" key="1">
    <source>
        <dbReference type="ARBA" id="ARBA00009741"/>
    </source>
</evidence>
<dbReference type="PANTHER" id="PTHR43648:SF1">
    <property type="entry name" value="ELECTRON TRANSFER FLAVOPROTEIN BETA SUBUNIT LYSINE METHYLTRANSFERASE"/>
    <property type="match status" value="1"/>
</dbReference>
<keyword evidence="3" id="KW-0489">Methyltransferase</keyword>
<protein>
    <recommendedName>
        <fullName evidence="8">ETFB lysine methyltransferase</fullName>
    </recommendedName>
    <alternativeName>
        <fullName evidence="7">Protein N-lysine methyltransferase METTL20</fullName>
    </alternativeName>
</protein>
<keyword evidence="2" id="KW-0963">Cytoplasm</keyword>
<evidence type="ECO:0000256" key="3">
    <source>
        <dbReference type="ARBA" id="ARBA00022603"/>
    </source>
</evidence>
<dbReference type="InterPro" id="IPR029063">
    <property type="entry name" value="SAM-dependent_MTases_sf"/>
</dbReference>
<gene>
    <name evidence="9" type="ORF">CVIRNUC_006614</name>
</gene>
<evidence type="ECO:0000256" key="6">
    <source>
        <dbReference type="ARBA" id="ARBA00037932"/>
    </source>
</evidence>
<organism evidence="9 10">
    <name type="scientific">Coccomyxa viridis</name>
    <dbReference type="NCBI Taxonomy" id="1274662"/>
    <lineage>
        <taxon>Eukaryota</taxon>
        <taxon>Viridiplantae</taxon>
        <taxon>Chlorophyta</taxon>
        <taxon>core chlorophytes</taxon>
        <taxon>Trebouxiophyceae</taxon>
        <taxon>Trebouxiophyceae incertae sedis</taxon>
        <taxon>Coccomyxaceae</taxon>
        <taxon>Coccomyxa</taxon>
    </lineage>
</organism>
<dbReference type="Gene3D" id="3.40.50.150">
    <property type="entry name" value="Vaccinia Virus protein VP39"/>
    <property type="match status" value="1"/>
</dbReference>
<evidence type="ECO:0000313" key="10">
    <source>
        <dbReference type="Proteomes" id="UP001314263"/>
    </source>
</evidence>
<evidence type="ECO:0000256" key="2">
    <source>
        <dbReference type="ARBA" id="ARBA00022490"/>
    </source>
</evidence>
<proteinExistence type="inferred from homology"/>
<evidence type="ECO:0000256" key="8">
    <source>
        <dbReference type="ARBA" id="ARBA00042266"/>
    </source>
</evidence>
<evidence type="ECO:0000256" key="4">
    <source>
        <dbReference type="ARBA" id="ARBA00022679"/>
    </source>
</evidence>
<dbReference type="Pfam" id="PF06325">
    <property type="entry name" value="PrmA"/>
    <property type="match status" value="1"/>
</dbReference>
<dbReference type="SUPFAM" id="SSF53335">
    <property type="entry name" value="S-adenosyl-L-methionine-dependent methyltransferases"/>
    <property type="match status" value="1"/>
</dbReference>
<keyword evidence="4" id="KW-0808">Transferase</keyword>
<dbReference type="InterPro" id="IPR050078">
    <property type="entry name" value="Ribosomal_L11_MeTrfase_PrmA"/>
</dbReference>
<dbReference type="AlphaFoldDB" id="A0AAV1IAA3"/>
<sequence>MRQVEHIQDQEWLQSIRDSYQPARIDEGLWIIPSWCQPEDSSAVNIILEPGIAFGTGDHPTTRLCLKALLSLDLSGKSVMDYGTGSGVLAIAALKMGAAMACGTDTDQLAVRAAAQNAALNGLAGRFQAVQCEGSAEGPEPLAALACGAPSQSGAFDVIIANILQGPLLELSSRLCDYANSGGTIILSGFLDEQWPTIREAYEHELENFQVSQDGQWVAITGIKRDNQPLAVNPSLQSNVNA</sequence>
<dbReference type="EMBL" id="CAUYUE010000008">
    <property type="protein sequence ID" value="CAK0783415.1"/>
    <property type="molecule type" value="Genomic_DNA"/>
</dbReference>
<dbReference type="GO" id="GO:0032259">
    <property type="term" value="P:methylation"/>
    <property type="evidence" value="ECO:0007669"/>
    <property type="project" value="UniProtKB-KW"/>
</dbReference>
<evidence type="ECO:0000256" key="7">
    <source>
        <dbReference type="ARBA" id="ARBA00041867"/>
    </source>
</evidence>
<comment type="similarity">
    <text evidence="1">Belongs to the methyltransferase superfamily. PrmA family.</text>
</comment>
<dbReference type="Proteomes" id="UP001314263">
    <property type="component" value="Unassembled WGS sequence"/>
</dbReference>
<accession>A0AAV1IAA3</accession>
<evidence type="ECO:0000313" key="9">
    <source>
        <dbReference type="EMBL" id="CAK0783415.1"/>
    </source>
</evidence>
<comment type="similarity">
    <text evidence="6">Belongs to the methyltransferase superfamily. ETFBKMT family.</text>
</comment>
<dbReference type="InterPro" id="IPR004498">
    <property type="entry name" value="Ribosomal_PrmA_MeTrfase"/>
</dbReference>
<reference evidence="9 10" key="1">
    <citation type="submission" date="2023-10" db="EMBL/GenBank/DDBJ databases">
        <authorList>
            <person name="Maclean D."/>
            <person name="Macfadyen A."/>
        </authorList>
    </citation>
    <scope>NUCLEOTIDE SEQUENCE [LARGE SCALE GENOMIC DNA]</scope>
</reference>
<comment type="caution">
    <text evidence="9">The sequence shown here is derived from an EMBL/GenBank/DDBJ whole genome shotgun (WGS) entry which is preliminary data.</text>
</comment>
<dbReference type="PANTHER" id="PTHR43648">
    <property type="entry name" value="ELECTRON TRANSFER FLAVOPROTEIN BETA SUBUNIT LYSINE METHYLTRANSFERASE"/>
    <property type="match status" value="1"/>
</dbReference>
<dbReference type="GO" id="GO:0016279">
    <property type="term" value="F:protein-lysine N-methyltransferase activity"/>
    <property type="evidence" value="ECO:0007669"/>
    <property type="project" value="TreeGrafter"/>
</dbReference>
<name>A0AAV1IAA3_9CHLO</name>
<keyword evidence="10" id="KW-1185">Reference proteome</keyword>
<evidence type="ECO:0000256" key="5">
    <source>
        <dbReference type="ARBA" id="ARBA00022691"/>
    </source>
</evidence>
<keyword evidence="5" id="KW-0949">S-adenosyl-L-methionine</keyword>
<dbReference type="NCBIfam" id="TIGR00406">
    <property type="entry name" value="prmA"/>
    <property type="match status" value="1"/>
</dbReference>